<dbReference type="Gene3D" id="1.25.40.10">
    <property type="entry name" value="Tetratricopeptide repeat domain"/>
    <property type="match status" value="1"/>
</dbReference>
<organism evidence="1 2">
    <name type="scientific">Armatimonas rosea</name>
    <dbReference type="NCBI Taxonomy" id="685828"/>
    <lineage>
        <taxon>Bacteria</taxon>
        <taxon>Bacillati</taxon>
        <taxon>Armatimonadota</taxon>
        <taxon>Armatimonadia</taxon>
        <taxon>Armatimonadales</taxon>
        <taxon>Armatimonadaceae</taxon>
        <taxon>Armatimonas</taxon>
    </lineage>
</organism>
<dbReference type="RefSeq" id="WP_184194259.1">
    <property type="nucleotide sequence ID" value="NZ_JACHGW010000002.1"/>
</dbReference>
<dbReference type="EMBL" id="JACHGW010000002">
    <property type="protein sequence ID" value="MBB6050050.1"/>
    <property type="molecule type" value="Genomic_DNA"/>
</dbReference>
<name>A0A7W9SPF5_ARMRO</name>
<dbReference type="SUPFAM" id="SSF46894">
    <property type="entry name" value="C-terminal effector domain of the bipartite response regulators"/>
    <property type="match status" value="1"/>
</dbReference>
<dbReference type="Gene3D" id="1.10.10.10">
    <property type="entry name" value="Winged helix-like DNA-binding domain superfamily/Winged helix DNA-binding domain"/>
    <property type="match status" value="1"/>
</dbReference>
<dbReference type="InterPro" id="IPR016032">
    <property type="entry name" value="Sig_transdc_resp-reg_C-effctor"/>
</dbReference>
<accession>A0A7W9SPF5</accession>
<evidence type="ECO:0000313" key="1">
    <source>
        <dbReference type="EMBL" id="MBB6050050.1"/>
    </source>
</evidence>
<comment type="caution">
    <text evidence="1">The sequence shown here is derived from an EMBL/GenBank/DDBJ whole genome shotgun (WGS) entry which is preliminary data.</text>
</comment>
<reference evidence="1 2" key="1">
    <citation type="submission" date="2020-08" db="EMBL/GenBank/DDBJ databases">
        <title>Genomic Encyclopedia of Type Strains, Phase IV (KMG-IV): sequencing the most valuable type-strain genomes for metagenomic binning, comparative biology and taxonomic classification.</title>
        <authorList>
            <person name="Goeker M."/>
        </authorList>
    </citation>
    <scope>NUCLEOTIDE SEQUENCE [LARGE SCALE GENOMIC DNA]</scope>
    <source>
        <strain evidence="1 2">DSM 23562</strain>
    </source>
</reference>
<keyword evidence="2" id="KW-1185">Reference proteome</keyword>
<dbReference type="AlphaFoldDB" id="A0A7W9SPF5"/>
<gene>
    <name evidence="1" type="ORF">HNQ39_001841</name>
</gene>
<protein>
    <submittedName>
        <fullName evidence="1">DNA-binding SARP family transcriptional activator</fullName>
    </submittedName>
</protein>
<proteinExistence type="predicted"/>
<dbReference type="Proteomes" id="UP000520814">
    <property type="component" value="Unassembled WGS sequence"/>
</dbReference>
<keyword evidence="1" id="KW-0238">DNA-binding</keyword>
<sequence>MIRILGDVVVAGRTDFRTRKCRELLGILVCHRGRAISRETLGELLWPGEDPSVQRSRLRYELCMLRRHLSREVLQTQGHDFVRMSAPSDYEQFIRAACQAMRLSVVGQRVVAVEEALAYYQGELLPGHFSEWVLMERQRLEGLREALLMRLQEDLPTPPPSDFAY</sequence>
<dbReference type="InterPro" id="IPR051677">
    <property type="entry name" value="AfsR-DnrI-RedD_regulator"/>
</dbReference>
<dbReference type="InterPro" id="IPR036388">
    <property type="entry name" value="WH-like_DNA-bd_sf"/>
</dbReference>
<evidence type="ECO:0000313" key="2">
    <source>
        <dbReference type="Proteomes" id="UP000520814"/>
    </source>
</evidence>
<dbReference type="InterPro" id="IPR011990">
    <property type="entry name" value="TPR-like_helical_dom_sf"/>
</dbReference>
<dbReference type="GO" id="GO:0003677">
    <property type="term" value="F:DNA binding"/>
    <property type="evidence" value="ECO:0007669"/>
    <property type="project" value="UniProtKB-KW"/>
</dbReference>
<dbReference type="PANTHER" id="PTHR35807">
    <property type="entry name" value="TRANSCRIPTIONAL REGULATOR REDD-RELATED"/>
    <property type="match status" value="1"/>
</dbReference>
<dbReference type="GO" id="GO:0006355">
    <property type="term" value="P:regulation of DNA-templated transcription"/>
    <property type="evidence" value="ECO:0007669"/>
    <property type="project" value="InterPro"/>
</dbReference>